<sequence>MKVKILIDRVSRELVDPRNTRWCRDELTQYLNEAIGVIATKQPGLVAKATDLSVTSSPIDLPRDGYSLLAVHSINGIAAQYVLVEKLDHMYPTWQLDKGVPICWTKREYDLKRFWIYPQPSEPVVVSILYVPEIRISDEEFEVSLPNIYEGALVDFMMYRAYSRDGENVSEANKSQQHFQSFSLFLNDDQALKNNREQRLNQSIFK</sequence>
<dbReference type="RefSeq" id="WP_005305709.1">
    <property type="nucleotide sequence ID" value="NZ_PYOG01000006.1"/>
</dbReference>
<proteinExistence type="predicted"/>
<evidence type="ECO:0000313" key="2">
    <source>
        <dbReference type="Proteomes" id="UP000251647"/>
    </source>
</evidence>
<accession>A0A2T3QLF7</accession>
<reference evidence="1 2" key="1">
    <citation type="submission" date="2018-06" db="EMBL/GenBank/DDBJ databases">
        <authorList>
            <consortium name="Pathogen Informatics"/>
            <person name="Doyle S."/>
        </authorList>
    </citation>
    <scope>NUCLEOTIDE SEQUENCE [LARGE SCALE GENOMIC DNA]</scope>
    <source>
        <strain evidence="1 2">NCTC11647</strain>
    </source>
</reference>
<protein>
    <submittedName>
        <fullName evidence="1">Uncharacterized protein</fullName>
    </submittedName>
</protein>
<dbReference type="AlphaFoldDB" id="A0A2T3QLF7"/>
<gene>
    <name evidence="1" type="ORF">NCTC11647_02956</name>
</gene>
<dbReference type="Proteomes" id="UP000251647">
    <property type="component" value="Unassembled WGS sequence"/>
</dbReference>
<dbReference type="OrthoDB" id="9132369at2"/>
<dbReference type="EMBL" id="UATL01000005">
    <property type="protein sequence ID" value="SPY44021.1"/>
    <property type="molecule type" value="Genomic_DNA"/>
</dbReference>
<dbReference type="InterPro" id="IPR056209">
    <property type="entry name" value="SU10_adaptor"/>
</dbReference>
<dbReference type="Pfam" id="PF24175">
    <property type="entry name" value="SU10_adaptor"/>
    <property type="match status" value="1"/>
</dbReference>
<organism evidence="1 2">
    <name type="scientific">Photobacterium damselae</name>
    <dbReference type="NCBI Taxonomy" id="38293"/>
    <lineage>
        <taxon>Bacteria</taxon>
        <taxon>Pseudomonadati</taxon>
        <taxon>Pseudomonadota</taxon>
        <taxon>Gammaproteobacteria</taxon>
        <taxon>Vibrionales</taxon>
        <taxon>Vibrionaceae</taxon>
        <taxon>Photobacterium</taxon>
    </lineage>
</organism>
<name>A0A2T3QLF7_PHODM</name>
<evidence type="ECO:0000313" key="1">
    <source>
        <dbReference type="EMBL" id="SPY44021.1"/>
    </source>
</evidence>